<feature type="chain" id="PRO_5009936183" description="BIG2 domain-containing protein" evidence="1">
    <location>
        <begin position="21"/>
        <end position="659"/>
    </location>
</feature>
<accession>A0A1N6GGG3</accession>
<proteinExistence type="predicted"/>
<evidence type="ECO:0008006" key="4">
    <source>
        <dbReference type="Google" id="ProtNLM"/>
    </source>
</evidence>
<dbReference type="Gene3D" id="2.130.10.10">
    <property type="entry name" value="YVTN repeat-like/Quinoprotein amine dehydrogenase"/>
    <property type="match status" value="1"/>
</dbReference>
<keyword evidence="3" id="KW-1185">Reference proteome</keyword>
<dbReference type="SUPFAM" id="SSF49373">
    <property type="entry name" value="Invasin/intimin cell-adhesion fragments"/>
    <property type="match status" value="2"/>
</dbReference>
<sequence length="659" mass="71675">MKKFIYSVFTLLLTVNFLQAQDLSIKVGDENVSMKIGQTLQLEAAVVDASGNKVADRDFIFYSRNRRALSVVDSTGMATAVKHGEYDVIVISPGNPQLRSNIKVTIEPAAISKVDFGTIPEKIYSGITVPLELTVTDEAGFERPEKVITLTSSDEDIVSVAPFTKLIPKKAGKAQVTATVDGVNETLEINVIENPIAKILLKSDKVEGRSGDVFTLNALALDKDGNEISDAPINYSFTGESFDVSAAPSGLMTKEGKFVADEPGLYVLNATSGPAAASITVQANERNITRKIDLIGQGSVNNKHTSDLWVWEGIDGKDYAVTGTWGADGTAYFWDVTDPAGIQLIDSVKVDARTVNDVKVSEDGKVAVISREGASNRKNGLVIIDVSNPRDVSIISEFSENLTGGVHNVFIYKNHVYALSAGRKYYSINIEDPSKPRIVGEFELDTPGHSIHDVWVHDGIAYSSNWSDGVQLVDVGNGIAGGTPSNPVQFASYAYPSGSNHAAFPYKDEKTGKFYVILGDEEFPYGLDPDGRKPARAAGFLHIIDFTDLKNPKEVAWFQVPFAGSHNFWIEDDILYAAFYNAGVRVVDLSGELLGDLNRQGREIAWIVPEDPDGYIANAPFTWGAQPHKGHIFYSDWNSGLWSAKLQPVVPKNATIENK</sequence>
<dbReference type="AlphaFoldDB" id="A0A1N6GGG3"/>
<dbReference type="Proteomes" id="UP000185221">
    <property type="component" value="Unassembled WGS sequence"/>
</dbReference>
<organism evidence="2 3">
    <name type="scientific">Algoriphagus halophilus</name>
    <dbReference type="NCBI Taxonomy" id="226505"/>
    <lineage>
        <taxon>Bacteria</taxon>
        <taxon>Pseudomonadati</taxon>
        <taxon>Bacteroidota</taxon>
        <taxon>Cytophagia</taxon>
        <taxon>Cytophagales</taxon>
        <taxon>Cyclobacteriaceae</taxon>
        <taxon>Algoriphagus</taxon>
    </lineage>
</organism>
<feature type="signal peptide" evidence="1">
    <location>
        <begin position="1"/>
        <end position="20"/>
    </location>
</feature>
<evidence type="ECO:0000313" key="3">
    <source>
        <dbReference type="Proteomes" id="UP000185221"/>
    </source>
</evidence>
<keyword evidence="1" id="KW-0732">Signal</keyword>
<dbReference type="InterPro" id="IPR015943">
    <property type="entry name" value="WD40/YVTN_repeat-like_dom_sf"/>
</dbReference>
<dbReference type="InterPro" id="IPR008964">
    <property type="entry name" value="Invasin/intimin_cell_adhesion"/>
</dbReference>
<dbReference type="RefSeq" id="WP_074225977.1">
    <property type="nucleotide sequence ID" value="NZ_FSRC01000002.1"/>
</dbReference>
<dbReference type="Gene3D" id="2.60.40.1080">
    <property type="match status" value="2"/>
</dbReference>
<dbReference type="STRING" id="226505.SAMN05444394_3227"/>
<name>A0A1N6GGG3_9BACT</name>
<evidence type="ECO:0000313" key="2">
    <source>
        <dbReference type="EMBL" id="SIO06586.1"/>
    </source>
</evidence>
<dbReference type="SUPFAM" id="SSF75011">
    <property type="entry name" value="3-carboxy-cis,cis-mucoante lactonizing enzyme"/>
    <property type="match status" value="1"/>
</dbReference>
<protein>
    <recommendedName>
        <fullName evidence="4">BIG2 domain-containing protein</fullName>
    </recommendedName>
</protein>
<reference evidence="3" key="1">
    <citation type="submission" date="2016-11" db="EMBL/GenBank/DDBJ databases">
        <authorList>
            <person name="Varghese N."/>
            <person name="Submissions S."/>
        </authorList>
    </citation>
    <scope>NUCLEOTIDE SEQUENCE [LARGE SCALE GENOMIC DNA]</scope>
    <source>
        <strain evidence="3">DSM 15292</strain>
    </source>
</reference>
<dbReference type="OrthoDB" id="9815940at2"/>
<evidence type="ECO:0000256" key="1">
    <source>
        <dbReference type="SAM" id="SignalP"/>
    </source>
</evidence>
<dbReference type="EMBL" id="FSRC01000002">
    <property type="protein sequence ID" value="SIO06586.1"/>
    <property type="molecule type" value="Genomic_DNA"/>
</dbReference>
<gene>
    <name evidence="2" type="ORF">SAMN05444394_3227</name>
</gene>